<evidence type="ECO:0000313" key="8">
    <source>
        <dbReference type="Proteomes" id="UP000078541"/>
    </source>
</evidence>
<comment type="similarity">
    <text evidence="2">Belongs to the ATP-dependent AMP-binding enzyme family.</text>
</comment>
<dbReference type="InterPro" id="IPR042099">
    <property type="entry name" value="ANL_N_sf"/>
</dbReference>
<dbReference type="AlphaFoldDB" id="A0A195FFM4"/>
<evidence type="ECO:0000256" key="3">
    <source>
        <dbReference type="ARBA" id="ARBA00022598"/>
    </source>
</evidence>
<dbReference type="EMBL" id="KQ981625">
    <property type="protein sequence ID" value="KYN39027.1"/>
    <property type="molecule type" value="Genomic_DNA"/>
</dbReference>
<dbReference type="GO" id="GO:0004497">
    <property type="term" value="F:monooxygenase activity"/>
    <property type="evidence" value="ECO:0007669"/>
    <property type="project" value="UniProtKB-KW"/>
</dbReference>
<evidence type="ECO:0000256" key="1">
    <source>
        <dbReference type="ARBA" id="ARBA00004275"/>
    </source>
</evidence>
<evidence type="ECO:0000313" key="7">
    <source>
        <dbReference type="EMBL" id="KYN39027.1"/>
    </source>
</evidence>
<dbReference type="Gene3D" id="3.40.50.12780">
    <property type="entry name" value="N-terminal domain of ligase-like"/>
    <property type="match status" value="1"/>
</dbReference>
<protein>
    <submittedName>
        <fullName evidence="7">Luciferin 4-monooxygenase</fullName>
    </submittedName>
</protein>
<dbReference type="Gene3D" id="3.30.300.30">
    <property type="match status" value="1"/>
</dbReference>
<feature type="domain" description="AMP-binding enzyme C-terminal" evidence="6">
    <location>
        <begin position="456"/>
        <end position="531"/>
    </location>
</feature>
<keyword evidence="7" id="KW-0560">Oxidoreductase</keyword>
<name>A0A195FFM4_9HYME</name>
<reference evidence="7 8" key="1">
    <citation type="submission" date="2016-03" db="EMBL/GenBank/DDBJ databases">
        <title>Trachymyrmex septentrionalis WGS genome.</title>
        <authorList>
            <person name="Nygaard S."/>
            <person name="Hu H."/>
            <person name="Boomsma J."/>
            <person name="Zhang G."/>
        </authorList>
    </citation>
    <scope>NUCLEOTIDE SEQUENCE [LARGE SCALE GENOMIC DNA]</scope>
    <source>
        <strain evidence="7">Tsep2-gDNA-1</strain>
        <tissue evidence="7">Whole body</tissue>
    </source>
</reference>
<evidence type="ECO:0000259" key="5">
    <source>
        <dbReference type="Pfam" id="PF00501"/>
    </source>
</evidence>
<keyword evidence="4" id="KW-0576">Peroxisome</keyword>
<keyword evidence="7" id="KW-0503">Monooxygenase</keyword>
<dbReference type="GO" id="GO:0005777">
    <property type="term" value="C:peroxisome"/>
    <property type="evidence" value="ECO:0007669"/>
    <property type="project" value="UniProtKB-SubCell"/>
</dbReference>
<dbReference type="SUPFAM" id="SSF56801">
    <property type="entry name" value="Acetyl-CoA synthetase-like"/>
    <property type="match status" value="1"/>
</dbReference>
<proteinExistence type="inferred from homology"/>
<dbReference type="STRING" id="34720.A0A195FFM4"/>
<evidence type="ECO:0000256" key="4">
    <source>
        <dbReference type="ARBA" id="ARBA00023140"/>
    </source>
</evidence>
<feature type="domain" description="AMP-dependent synthetase/ligase" evidence="5">
    <location>
        <begin position="56"/>
        <end position="398"/>
    </location>
</feature>
<keyword evidence="8" id="KW-1185">Reference proteome</keyword>
<organism evidence="7 8">
    <name type="scientific">Trachymyrmex septentrionalis</name>
    <dbReference type="NCBI Taxonomy" id="34720"/>
    <lineage>
        <taxon>Eukaryota</taxon>
        <taxon>Metazoa</taxon>
        <taxon>Ecdysozoa</taxon>
        <taxon>Arthropoda</taxon>
        <taxon>Hexapoda</taxon>
        <taxon>Insecta</taxon>
        <taxon>Pterygota</taxon>
        <taxon>Neoptera</taxon>
        <taxon>Endopterygota</taxon>
        <taxon>Hymenoptera</taxon>
        <taxon>Apocrita</taxon>
        <taxon>Aculeata</taxon>
        <taxon>Formicoidea</taxon>
        <taxon>Formicidae</taxon>
        <taxon>Myrmicinae</taxon>
        <taxon>Trachymyrmex</taxon>
    </lineage>
</organism>
<keyword evidence="3" id="KW-0436">Ligase</keyword>
<evidence type="ECO:0000259" key="6">
    <source>
        <dbReference type="Pfam" id="PF13193"/>
    </source>
</evidence>
<dbReference type="InterPro" id="IPR045851">
    <property type="entry name" value="AMP-bd_C_sf"/>
</dbReference>
<dbReference type="InterPro" id="IPR000873">
    <property type="entry name" value="AMP-dep_synth/lig_dom"/>
</dbReference>
<gene>
    <name evidence="7" type="ORF">ALC56_06453</name>
</gene>
<dbReference type="PANTHER" id="PTHR24096:SF149">
    <property type="entry name" value="AMP-BINDING DOMAIN-CONTAINING PROTEIN-RELATED"/>
    <property type="match status" value="1"/>
</dbReference>
<dbReference type="InterPro" id="IPR025110">
    <property type="entry name" value="AMP-bd_C"/>
</dbReference>
<dbReference type="Proteomes" id="UP000078541">
    <property type="component" value="Unassembled WGS sequence"/>
</dbReference>
<dbReference type="Pfam" id="PF13193">
    <property type="entry name" value="AMP-binding_C"/>
    <property type="match status" value="1"/>
</dbReference>
<dbReference type="Pfam" id="PF00501">
    <property type="entry name" value="AMP-binding"/>
    <property type="match status" value="1"/>
</dbReference>
<dbReference type="PANTHER" id="PTHR24096">
    <property type="entry name" value="LONG-CHAIN-FATTY-ACID--COA LIGASE"/>
    <property type="match status" value="1"/>
</dbReference>
<comment type="subcellular location">
    <subcellularLocation>
        <location evidence="1">Peroxisome</location>
    </subcellularLocation>
</comment>
<sequence>MHSRSRRPPGKLQIDGKSNNKIDLLSGTEDLLHNINIGNTILKAFESKPNFVGQIDAMTEEQTTYQQMRENSVKCALWFKQLRCKKNIIAICTRHKMLEYIPFLASLYVGAIINPWDKKYMEDDVRIMYFLFIYKPDIIFIDSDNYEFFTSTIKRNKINIDPKIITFDRIEGVDSLESILNNDFDKTKIDSFSCVNIKPMDTIAIMFSHSATGYFDSKISIPYVALTYPSNQEVPVMFSGDIGLWYASLNWGYGVILTVRCILSYVTVIKCPTFTDKTMYETIEKYKISWLFLENKMCNKNMFCTDIRMYDISSLKELVIDDSTMNFSDAQEELRDKFINVPIVQVYSITKICIIAAYQRGYPQLGSSGYVAKNVQLHFTNMHSEKILDPCRTGMIWYKFMFKWCSPQTCKLQNSSEKWDYTGDYGYYNRDGEIFVIDKVKDLIKYRIFYLSPTRIENMLLRHPAVSGVAVGSVPHSTNGHCPVAYVKEKCGVEVTEDELKEFVAENLPDIFNLRGGLHFKTDMPLLPNGKVDRILAAHEAFN</sequence>
<evidence type="ECO:0000256" key="2">
    <source>
        <dbReference type="ARBA" id="ARBA00006432"/>
    </source>
</evidence>
<dbReference type="GO" id="GO:0016405">
    <property type="term" value="F:CoA-ligase activity"/>
    <property type="evidence" value="ECO:0007669"/>
    <property type="project" value="TreeGrafter"/>
</dbReference>
<accession>A0A195FFM4</accession>